<dbReference type="GO" id="GO:0009055">
    <property type="term" value="F:electron transfer activity"/>
    <property type="evidence" value="ECO:0007669"/>
    <property type="project" value="InterPro"/>
</dbReference>
<dbReference type="InterPro" id="IPR001203">
    <property type="entry name" value="OxRdtase_Ald_Fedxn_C"/>
</dbReference>
<dbReference type="Pfam" id="PF01314">
    <property type="entry name" value="AFOR_C"/>
    <property type="match status" value="1"/>
</dbReference>
<feature type="non-terminal residue" evidence="2">
    <location>
        <position position="1"/>
    </location>
</feature>
<accession>X0XH19</accession>
<dbReference type="SUPFAM" id="SSF48310">
    <property type="entry name" value="Aldehyde ferredoxin oxidoreductase, C-terminal domains"/>
    <property type="match status" value="1"/>
</dbReference>
<dbReference type="InterPro" id="IPR036021">
    <property type="entry name" value="Tungsten_al_ferr_oxy-like_C"/>
</dbReference>
<dbReference type="GO" id="GO:0016625">
    <property type="term" value="F:oxidoreductase activity, acting on the aldehyde or oxo group of donors, iron-sulfur protein as acceptor"/>
    <property type="evidence" value="ECO:0007669"/>
    <property type="project" value="InterPro"/>
</dbReference>
<organism evidence="2">
    <name type="scientific">marine sediment metagenome</name>
    <dbReference type="NCBI Taxonomy" id="412755"/>
    <lineage>
        <taxon>unclassified sequences</taxon>
        <taxon>metagenomes</taxon>
        <taxon>ecological metagenomes</taxon>
    </lineage>
</organism>
<feature type="non-terminal residue" evidence="2">
    <location>
        <position position="131"/>
    </location>
</feature>
<dbReference type="EMBL" id="BARS01057664">
    <property type="protein sequence ID" value="GAG42420.1"/>
    <property type="molecule type" value="Genomic_DNA"/>
</dbReference>
<dbReference type="Gene3D" id="1.10.599.10">
    <property type="entry name" value="Aldehyde Ferredoxin Oxidoreductase Protein, subunit A, domain 3"/>
    <property type="match status" value="1"/>
</dbReference>
<dbReference type="InterPro" id="IPR013985">
    <property type="entry name" value="Ald_Fedxn_OxRdtase_dom3"/>
</dbReference>
<sequence length="131" mass="14723">ASGPMGGDHTAGLIVNPGLPQEEWVRKSQEVQMVNAVCDSSGFCQFLQPSLDDIRKFYGAFYGEEVTREQIAGQAWQILSDEWEFNRRAGFSEDDPMPECIKEDPIGPTNAVWDVPQELVSQVYQRLEPSE</sequence>
<feature type="domain" description="Aldehyde ferredoxin oxidoreductase C-terminal" evidence="1">
    <location>
        <begin position="5"/>
        <end position="125"/>
    </location>
</feature>
<dbReference type="PANTHER" id="PTHR30038">
    <property type="entry name" value="ALDEHYDE FERREDOXIN OXIDOREDUCTASE"/>
    <property type="match status" value="1"/>
</dbReference>
<dbReference type="InterPro" id="IPR051919">
    <property type="entry name" value="W-dependent_AOR"/>
</dbReference>
<dbReference type="GO" id="GO:0051536">
    <property type="term" value="F:iron-sulfur cluster binding"/>
    <property type="evidence" value="ECO:0007669"/>
    <property type="project" value="InterPro"/>
</dbReference>
<gene>
    <name evidence="2" type="ORF">S01H1_84457</name>
</gene>
<evidence type="ECO:0000313" key="2">
    <source>
        <dbReference type="EMBL" id="GAG42420.1"/>
    </source>
</evidence>
<protein>
    <recommendedName>
        <fullName evidence="1">Aldehyde ferredoxin oxidoreductase C-terminal domain-containing protein</fullName>
    </recommendedName>
</protein>
<evidence type="ECO:0000259" key="1">
    <source>
        <dbReference type="Pfam" id="PF01314"/>
    </source>
</evidence>
<dbReference type="AlphaFoldDB" id="X0XH19"/>
<dbReference type="PANTHER" id="PTHR30038:SF0">
    <property type="entry name" value="TUNGSTEN-CONTAINING ALDEHYDE FERREDOXIN OXIDOREDUCTASE"/>
    <property type="match status" value="1"/>
</dbReference>
<proteinExistence type="predicted"/>
<reference evidence="2" key="1">
    <citation type="journal article" date="2014" name="Front. Microbiol.">
        <title>High frequency of phylogenetically diverse reductive dehalogenase-homologous genes in deep subseafloor sedimentary metagenomes.</title>
        <authorList>
            <person name="Kawai M."/>
            <person name="Futagami T."/>
            <person name="Toyoda A."/>
            <person name="Takaki Y."/>
            <person name="Nishi S."/>
            <person name="Hori S."/>
            <person name="Arai W."/>
            <person name="Tsubouchi T."/>
            <person name="Morono Y."/>
            <person name="Uchiyama I."/>
            <person name="Ito T."/>
            <person name="Fujiyama A."/>
            <person name="Inagaki F."/>
            <person name="Takami H."/>
        </authorList>
    </citation>
    <scope>NUCLEOTIDE SEQUENCE</scope>
    <source>
        <strain evidence="2">Expedition CK06-06</strain>
    </source>
</reference>
<name>X0XH19_9ZZZZ</name>
<comment type="caution">
    <text evidence="2">The sequence shown here is derived from an EMBL/GenBank/DDBJ whole genome shotgun (WGS) entry which is preliminary data.</text>
</comment>